<evidence type="ECO:0000313" key="2">
    <source>
        <dbReference type="EMBL" id="TKA22266.1"/>
    </source>
</evidence>
<dbReference type="EMBL" id="NAJL01000079">
    <property type="protein sequence ID" value="TKA22266.1"/>
    <property type="molecule type" value="Genomic_DNA"/>
</dbReference>
<protein>
    <submittedName>
        <fullName evidence="2">Uncharacterized protein</fullName>
    </submittedName>
</protein>
<feature type="compositionally biased region" description="Low complexity" evidence="1">
    <location>
        <begin position="1"/>
        <end position="18"/>
    </location>
</feature>
<dbReference type="Proteomes" id="UP000308549">
    <property type="component" value="Unassembled WGS sequence"/>
</dbReference>
<feature type="compositionally biased region" description="Polar residues" evidence="1">
    <location>
        <begin position="74"/>
        <end position="84"/>
    </location>
</feature>
<dbReference type="AlphaFoldDB" id="A0A4U0TKM7"/>
<accession>A0A4U0TKM7</accession>
<keyword evidence="3" id="KW-1185">Reference proteome</keyword>
<evidence type="ECO:0000256" key="1">
    <source>
        <dbReference type="SAM" id="MobiDB-lite"/>
    </source>
</evidence>
<gene>
    <name evidence="2" type="ORF">B0A50_08228</name>
</gene>
<proteinExistence type="predicted"/>
<reference evidence="2 3" key="1">
    <citation type="submission" date="2017-03" db="EMBL/GenBank/DDBJ databases">
        <title>Genomes of endolithic fungi from Antarctica.</title>
        <authorList>
            <person name="Coleine C."/>
            <person name="Masonjones S."/>
            <person name="Stajich J.E."/>
        </authorList>
    </citation>
    <scope>NUCLEOTIDE SEQUENCE [LARGE SCALE GENOMIC DNA]</scope>
    <source>
        <strain evidence="2 3">CCFEE 6315</strain>
    </source>
</reference>
<sequence length="200" mass="21127">MPSPRSSPAIRPSSPLAPGCKANAASLSGMHFDTLQPPSPRQMHARPGNGTRKANNSSLKLPSLPRFHPANFPSAGSSSQSTPDGVSPQGPMSPRAQQRMLSDAQKQLYAYQREVVTAARTQSPGRGEKPASPKLAPLGSPGPVTPLELGGEEGYLVAGVRVSGKHDSGSPDEVVERLIREEARRRQAMVSSNPVRPSGR</sequence>
<evidence type="ECO:0000313" key="3">
    <source>
        <dbReference type="Proteomes" id="UP000308549"/>
    </source>
</evidence>
<name>A0A4U0TKM7_9PEZI</name>
<feature type="region of interest" description="Disordered" evidence="1">
    <location>
        <begin position="1"/>
        <end position="150"/>
    </location>
</feature>
<comment type="caution">
    <text evidence="2">The sequence shown here is derived from an EMBL/GenBank/DDBJ whole genome shotgun (WGS) entry which is preliminary data.</text>
</comment>
<dbReference type="OrthoDB" id="5403157at2759"/>
<organism evidence="2 3">
    <name type="scientific">Salinomyces thailandicus</name>
    <dbReference type="NCBI Taxonomy" id="706561"/>
    <lineage>
        <taxon>Eukaryota</taxon>
        <taxon>Fungi</taxon>
        <taxon>Dikarya</taxon>
        <taxon>Ascomycota</taxon>
        <taxon>Pezizomycotina</taxon>
        <taxon>Dothideomycetes</taxon>
        <taxon>Dothideomycetidae</taxon>
        <taxon>Mycosphaerellales</taxon>
        <taxon>Teratosphaeriaceae</taxon>
        <taxon>Salinomyces</taxon>
    </lineage>
</organism>